<protein>
    <submittedName>
        <fullName evidence="2">Uncharacterized protein</fullName>
    </submittedName>
</protein>
<reference evidence="3" key="1">
    <citation type="journal article" date="2020" name="MBio">
        <title>Horizontal gene transfer to a defensive symbiont with a reduced genome amongst a multipartite beetle microbiome.</title>
        <authorList>
            <person name="Waterworth S.C."/>
            <person name="Florez L.V."/>
            <person name="Rees E.R."/>
            <person name="Hertweck C."/>
            <person name="Kaltenpoth M."/>
            <person name="Kwan J.C."/>
        </authorList>
    </citation>
    <scope>NUCLEOTIDE SEQUENCE [LARGE SCALE GENOMIC DNA]</scope>
</reference>
<feature type="transmembrane region" description="Helical" evidence="1">
    <location>
        <begin position="75"/>
        <end position="91"/>
    </location>
</feature>
<keyword evidence="1" id="KW-1133">Transmembrane helix</keyword>
<accession>A0A7V8JLN6</accession>
<comment type="caution">
    <text evidence="2">The sequence shown here is derived from an EMBL/GenBank/DDBJ whole genome shotgun (WGS) entry which is preliminary data.</text>
</comment>
<proteinExistence type="predicted"/>
<dbReference type="AlphaFoldDB" id="A0A7V8JLN6"/>
<dbReference type="Proteomes" id="UP000487117">
    <property type="component" value="Unassembled WGS sequence"/>
</dbReference>
<evidence type="ECO:0000256" key="1">
    <source>
        <dbReference type="SAM" id="Phobius"/>
    </source>
</evidence>
<feature type="transmembrane region" description="Helical" evidence="1">
    <location>
        <begin position="103"/>
        <end position="120"/>
    </location>
</feature>
<feature type="transmembrane region" description="Helical" evidence="1">
    <location>
        <begin position="43"/>
        <end position="63"/>
    </location>
</feature>
<feature type="transmembrane region" description="Helical" evidence="1">
    <location>
        <begin position="158"/>
        <end position="179"/>
    </location>
</feature>
<keyword evidence="1" id="KW-0472">Membrane</keyword>
<evidence type="ECO:0000313" key="3">
    <source>
        <dbReference type="Proteomes" id="UP000487117"/>
    </source>
</evidence>
<feature type="transmembrane region" description="Helical" evidence="1">
    <location>
        <begin position="6"/>
        <end position="23"/>
    </location>
</feature>
<organism evidence="2 3">
    <name type="scientific">Stenotrophomonas maltophilia</name>
    <name type="common">Pseudomonas maltophilia</name>
    <name type="synonym">Xanthomonas maltophilia</name>
    <dbReference type="NCBI Taxonomy" id="40324"/>
    <lineage>
        <taxon>Bacteria</taxon>
        <taxon>Pseudomonadati</taxon>
        <taxon>Pseudomonadota</taxon>
        <taxon>Gammaproteobacteria</taxon>
        <taxon>Lysobacterales</taxon>
        <taxon>Lysobacteraceae</taxon>
        <taxon>Stenotrophomonas</taxon>
        <taxon>Stenotrophomonas maltophilia group</taxon>
    </lineage>
</organism>
<dbReference type="EMBL" id="WNDS01000002">
    <property type="protein sequence ID" value="KAF1015552.1"/>
    <property type="molecule type" value="Genomic_DNA"/>
</dbReference>
<keyword evidence="1" id="KW-0812">Transmembrane</keyword>
<name>A0A7V8JLN6_STEMA</name>
<feature type="transmembrane region" description="Helical" evidence="1">
    <location>
        <begin position="126"/>
        <end position="146"/>
    </location>
</feature>
<evidence type="ECO:0000313" key="2">
    <source>
        <dbReference type="EMBL" id="KAF1015552.1"/>
    </source>
</evidence>
<sequence length="441" mass="49118">MALDNREWGLVIWLVIALIGLLWNANLRQASLVLLRAFGQRSIVSVLSLLIAYVALIILGLWHHGWRGIANLKTTLIWTFGSACVAVFNIQRAEDDVKFFRRALGELVGVAVVVDFLAAIDTFPLWVEFIITGVGFVLVSMNALSAKHPTHAVMHRGTSVLLTALGLLLFGNSIVHVAFDFKDLANAQTVREFLLPMALGLLLLPFLFLLNAYVVAESVLVAFKFHSKSPSLARYAGGKLLRHLRFDMAAWRQWQRHAGRFVPATFAEVEASVLEVNKNRWRQKNPYRVLPVMGWLPEDAMGFLAAQGLKTQPYYRADEREWCAASGMADVGGGVFLSNVAFYISGDAFVVKELRLKLNVKRAEEQEDAIGQFGLLCHQLLRRALPFARTQNLSFELDIGQVIVVGRHSVRMELFEWSSAVNGGFDLTLVIAVPEGDFATQ</sequence>
<feature type="transmembrane region" description="Helical" evidence="1">
    <location>
        <begin position="199"/>
        <end position="223"/>
    </location>
</feature>
<gene>
    <name evidence="2" type="ORF">GAK31_01026</name>
</gene>